<gene>
    <name evidence="2" type="ORF">KQP761_LOCUS9056</name>
</gene>
<evidence type="ECO:0000256" key="1">
    <source>
        <dbReference type="SAM" id="MobiDB-lite"/>
    </source>
</evidence>
<evidence type="ECO:0000313" key="3">
    <source>
        <dbReference type="Proteomes" id="UP000663834"/>
    </source>
</evidence>
<proteinExistence type="predicted"/>
<feature type="compositionally biased region" description="Polar residues" evidence="1">
    <location>
        <begin position="71"/>
        <end position="80"/>
    </location>
</feature>
<comment type="caution">
    <text evidence="2">The sequence shown here is derived from an EMBL/GenBank/DDBJ whole genome shotgun (WGS) entry which is preliminary data.</text>
</comment>
<organism evidence="2 3">
    <name type="scientific">Rotaria magnacalcarata</name>
    <dbReference type="NCBI Taxonomy" id="392030"/>
    <lineage>
        <taxon>Eukaryota</taxon>
        <taxon>Metazoa</taxon>
        <taxon>Spiralia</taxon>
        <taxon>Gnathifera</taxon>
        <taxon>Rotifera</taxon>
        <taxon>Eurotatoria</taxon>
        <taxon>Bdelloidea</taxon>
        <taxon>Philodinida</taxon>
        <taxon>Philodinidae</taxon>
        <taxon>Rotaria</taxon>
    </lineage>
</organism>
<dbReference type="EMBL" id="CAJNOW010003554">
    <property type="protein sequence ID" value="CAF1387715.1"/>
    <property type="molecule type" value="Genomic_DNA"/>
</dbReference>
<feature type="compositionally biased region" description="Basic residues" evidence="1">
    <location>
        <begin position="110"/>
        <end position="120"/>
    </location>
</feature>
<reference evidence="2" key="1">
    <citation type="submission" date="2021-02" db="EMBL/GenBank/DDBJ databases">
        <authorList>
            <person name="Nowell W R."/>
        </authorList>
    </citation>
    <scope>NUCLEOTIDE SEQUENCE</scope>
</reference>
<dbReference type="AlphaFoldDB" id="A0A815K2N0"/>
<protein>
    <submittedName>
        <fullName evidence="2">Uncharacterized protein</fullName>
    </submittedName>
</protein>
<feature type="compositionally biased region" description="Low complexity" evidence="1">
    <location>
        <begin position="81"/>
        <end position="99"/>
    </location>
</feature>
<feature type="region of interest" description="Disordered" evidence="1">
    <location>
        <begin position="1"/>
        <end position="28"/>
    </location>
</feature>
<feature type="region of interest" description="Disordered" evidence="1">
    <location>
        <begin position="41"/>
        <end position="120"/>
    </location>
</feature>
<sequence>MDQPITSSGSRRQKKRYPTSTHSSHTDDLFCCHLLPIENARTPWKNDDNQVDDNDSSSMFHPDNETDSDDNILNTLSNIRTPSKLSPSSSSSLIDSSTKGLRRQATPDHRIHKRQRKTIQ</sequence>
<dbReference type="Proteomes" id="UP000663834">
    <property type="component" value="Unassembled WGS sequence"/>
</dbReference>
<feature type="compositionally biased region" description="Polar residues" evidence="1">
    <location>
        <begin position="1"/>
        <end position="10"/>
    </location>
</feature>
<accession>A0A815K2N0</accession>
<name>A0A815K2N0_9BILA</name>
<evidence type="ECO:0000313" key="2">
    <source>
        <dbReference type="EMBL" id="CAF1387715.1"/>
    </source>
</evidence>